<evidence type="ECO:0000313" key="1">
    <source>
        <dbReference type="EMBL" id="KAH1038065.1"/>
    </source>
</evidence>
<organism evidence="1 2">
    <name type="scientific">Gossypium stocksii</name>
    <dbReference type="NCBI Taxonomy" id="47602"/>
    <lineage>
        <taxon>Eukaryota</taxon>
        <taxon>Viridiplantae</taxon>
        <taxon>Streptophyta</taxon>
        <taxon>Embryophyta</taxon>
        <taxon>Tracheophyta</taxon>
        <taxon>Spermatophyta</taxon>
        <taxon>Magnoliopsida</taxon>
        <taxon>eudicotyledons</taxon>
        <taxon>Gunneridae</taxon>
        <taxon>Pentapetalae</taxon>
        <taxon>rosids</taxon>
        <taxon>malvids</taxon>
        <taxon>Malvales</taxon>
        <taxon>Malvaceae</taxon>
        <taxon>Malvoideae</taxon>
        <taxon>Gossypium</taxon>
    </lineage>
</organism>
<accession>A0A9D3ZH51</accession>
<protein>
    <recommendedName>
        <fullName evidence="3">Reverse transcriptase</fullName>
    </recommendedName>
</protein>
<dbReference type="EMBL" id="JAIQCV010000012">
    <property type="protein sequence ID" value="KAH1038065.1"/>
    <property type="molecule type" value="Genomic_DNA"/>
</dbReference>
<sequence>MTQKDILCFKLLSAKYFPDGDVFKYKQYDKPSFTWSSIAKTVDVLKDGFLWQVGDDDTINIRRDHWGIEGINGESACRSPFTNEERKVRDLEETLIHSLKDCPKAREILVTRGLNNRLLEGDYSNEIDWPEEMFRELDNKAAANFLTLLWNSWNDRNNMVFKGKMDAVAMIWEMAQTLSRDFRIFNFTEPSVFSPTMTNKDWEKPPLAMLK</sequence>
<dbReference type="OrthoDB" id="999038at2759"/>
<proteinExistence type="predicted"/>
<evidence type="ECO:0008006" key="3">
    <source>
        <dbReference type="Google" id="ProtNLM"/>
    </source>
</evidence>
<dbReference type="Proteomes" id="UP000828251">
    <property type="component" value="Unassembled WGS sequence"/>
</dbReference>
<comment type="caution">
    <text evidence="1">The sequence shown here is derived from an EMBL/GenBank/DDBJ whole genome shotgun (WGS) entry which is preliminary data.</text>
</comment>
<name>A0A9D3ZH51_9ROSI</name>
<dbReference type="AlphaFoldDB" id="A0A9D3ZH51"/>
<gene>
    <name evidence="1" type="ORF">J1N35_039808</name>
</gene>
<keyword evidence="2" id="KW-1185">Reference proteome</keyword>
<evidence type="ECO:0000313" key="2">
    <source>
        <dbReference type="Proteomes" id="UP000828251"/>
    </source>
</evidence>
<reference evidence="1 2" key="1">
    <citation type="journal article" date="2021" name="Plant Biotechnol. J.">
        <title>Multi-omics assisted identification of the key and species-specific regulatory components of drought-tolerant mechanisms in Gossypium stocksii.</title>
        <authorList>
            <person name="Yu D."/>
            <person name="Ke L."/>
            <person name="Zhang D."/>
            <person name="Wu Y."/>
            <person name="Sun Y."/>
            <person name="Mei J."/>
            <person name="Sun J."/>
            <person name="Sun Y."/>
        </authorList>
    </citation>
    <scope>NUCLEOTIDE SEQUENCE [LARGE SCALE GENOMIC DNA]</scope>
    <source>
        <strain evidence="2">cv. E1</strain>
        <tissue evidence="1">Leaf</tissue>
    </source>
</reference>